<evidence type="ECO:0000256" key="4">
    <source>
        <dbReference type="ARBA" id="ARBA00022777"/>
    </source>
</evidence>
<organism evidence="7 8">
    <name type="scientific">Friedmanniomyces endolithicus</name>
    <dbReference type="NCBI Taxonomy" id="329885"/>
    <lineage>
        <taxon>Eukaryota</taxon>
        <taxon>Fungi</taxon>
        <taxon>Dikarya</taxon>
        <taxon>Ascomycota</taxon>
        <taxon>Pezizomycotina</taxon>
        <taxon>Dothideomycetes</taxon>
        <taxon>Dothideomycetidae</taxon>
        <taxon>Mycosphaerellales</taxon>
        <taxon>Teratosphaeriaceae</taxon>
        <taxon>Friedmanniomyces</taxon>
    </lineage>
</organism>
<dbReference type="GO" id="GO:0005634">
    <property type="term" value="C:nucleus"/>
    <property type="evidence" value="ECO:0007669"/>
    <property type="project" value="TreeGrafter"/>
</dbReference>
<evidence type="ECO:0000259" key="6">
    <source>
        <dbReference type="PROSITE" id="PS50011"/>
    </source>
</evidence>
<reference evidence="7 8" key="1">
    <citation type="submission" date="2017-03" db="EMBL/GenBank/DDBJ databases">
        <title>Genomes of endolithic fungi from Antarctica.</title>
        <authorList>
            <person name="Coleine C."/>
            <person name="Masonjones S."/>
            <person name="Stajich J.E."/>
        </authorList>
    </citation>
    <scope>NUCLEOTIDE SEQUENCE [LARGE SCALE GENOMIC DNA]</scope>
    <source>
        <strain evidence="7 8">CCFEE 5311</strain>
    </source>
</reference>
<keyword evidence="1" id="KW-0723">Serine/threonine-protein kinase</keyword>
<dbReference type="PANTHER" id="PTHR45646">
    <property type="entry name" value="SERINE/THREONINE-PROTEIN KINASE DOA-RELATED"/>
    <property type="match status" value="1"/>
</dbReference>
<keyword evidence="5" id="KW-0067">ATP-binding</keyword>
<evidence type="ECO:0000313" key="8">
    <source>
        <dbReference type="Proteomes" id="UP000310066"/>
    </source>
</evidence>
<evidence type="ECO:0000256" key="5">
    <source>
        <dbReference type="ARBA" id="ARBA00022840"/>
    </source>
</evidence>
<evidence type="ECO:0000313" key="7">
    <source>
        <dbReference type="EMBL" id="TKA32318.1"/>
    </source>
</evidence>
<keyword evidence="3" id="KW-0547">Nucleotide-binding</keyword>
<keyword evidence="2" id="KW-0808">Transferase</keyword>
<dbReference type="GO" id="GO:0005524">
    <property type="term" value="F:ATP binding"/>
    <property type="evidence" value="ECO:0007669"/>
    <property type="project" value="UniProtKB-KW"/>
</dbReference>
<dbReference type="OrthoDB" id="5979581at2759"/>
<dbReference type="EMBL" id="NAJP01000091">
    <property type="protein sequence ID" value="TKA32318.1"/>
    <property type="molecule type" value="Genomic_DNA"/>
</dbReference>
<keyword evidence="4" id="KW-0418">Kinase</keyword>
<dbReference type="InterPro" id="IPR051175">
    <property type="entry name" value="CLK_kinases"/>
</dbReference>
<dbReference type="Proteomes" id="UP000310066">
    <property type="component" value="Unassembled WGS sequence"/>
</dbReference>
<gene>
    <name evidence="7" type="ORF">B0A54_14469</name>
</gene>
<dbReference type="Gene3D" id="3.30.200.20">
    <property type="entry name" value="Phosphorylase Kinase, domain 1"/>
    <property type="match status" value="1"/>
</dbReference>
<dbReference type="InterPro" id="IPR011009">
    <property type="entry name" value="Kinase-like_dom_sf"/>
</dbReference>
<feature type="domain" description="Protein kinase" evidence="6">
    <location>
        <begin position="34"/>
        <end position="384"/>
    </location>
</feature>
<dbReference type="Pfam" id="PF00069">
    <property type="entry name" value="Pkinase"/>
    <property type="match status" value="1"/>
</dbReference>
<dbReference type="AlphaFoldDB" id="A0A4U0UAK4"/>
<dbReference type="InterPro" id="IPR000719">
    <property type="entry name" value="Prot_kinase_dom"/>
</dbReference>
<accession>A0A4U0UAK4</accession>
<dbReference type="GO" id="GO:0004674">
    <property type="term" value="F:protein serine/threonine kinase activity"/>
    <property type="evidence" value="ECO:0007669"/>
    <property type="project" value="UniProtKB-KW"/>
</dbReference>
<sequence length="391" mass="44729">MATADKIEEQTLLRYPQRQYYPIRLQQRLKDDRYTILAKLGYGAYSTVWLARDERTNMYASVKVFVRDDTTTPQVLNEIQTLKHLAGCSLEHSGSGIARLADDIFQIDGPAGQHYCTASNPQGCNLWDLRLTFPDGRLPKVLVVAAGRCLVSATNTQFTPLKLRPYQKPEITSRNVLTAVANDDQFVEIERAEELNPSVPVMDGTYPVYRSREEPATARNITGIVHLNDFGSARSASASYQDWWMPDLYRAPEILMRVPWDFGVETWSIGILILELLEGRNLFYPIDEEHNQYVLPVALAQYISVLGHPPLWMIQESTDPTIPTLFDSQWICEIPIPAFSLEHFVTAIPPGTEKDKFLDYMRRILVWDGKQRATSSDLFHHEWPQMYESQT</sequence>
<dbReference type="Gene3D" id="1.10.510.10">
    <property type="entry name" value="Transferase(Phosphotransferase) domain 1"/>
    <property type="match status" value="1"/>
</dbReference>
<evidence type="ECO:0000256" key="1">
    <source>
        <dbReference type="ARBA" id="ARBA00022527"/>
    </source>
</evidence>
<dbReference type="PROSITE" id="PS50011">
    <property type="entry name" value="PROTEIN_KINASE_DOM"/>
    <property type="match status" value="1"/>
</dbReference>
<dbReference type="SUPFAM" id="SSF56112">
    <property type="entry name" value="Protein kinase-like (PK-like)"/>
    <property type="match status" value="1"/>
</dbReference>
<comment type="caution">
    <text evidence="7">The sequence shown here is derived from an EMBL/GenBank/DDBJ whole genome shotgun (WGS) entry which is preliminary data.</text>
</comment>
<evidence type="ECO:0000256" key="3">
    <source>
        <dbReference type="ARBA" id="ARBA00022741"/>
    </source>
</evidence>
<dbReference type="PANTHER" id="PTHR45646:SF11">
    <property type="entry name" value="SERINE_THREONINE-PROTEIN KINASE DOA"/>
    <property type="match status" value="1"/>
</dbReference>
<dbReference type="GO" id="GO:0043484">
    <property type="term" value="P:regulation of RNA splicing"/>
    <property type="evidence" value="ECO:0007669"/>
    <property type="project" value="TreeGrafter"/>
</dbReference>
<evidence type="ECO:0000256" key="2">
    <source>
        <dbReference type="ARBA" id="ARBA00022679"/>
    </source>
</evidence>
<protein>
    <recommendedName>
        <fullName evidence="6">Protein kinase domain-containing protein</fullName>
    </recommendedName>
</protein>
<dbReference type="STRING" id="329885.A0A4U0UAK4"/>
<dbReference type="SMART" id="SM00220">
    <property type="entry name" value="S_TKc"/>
    <property type="match status" value="1"/>
</dbReference>
<name>A0A4U0UAK4_9PEZI</name>
<proteinExistence type="predicted"/>